<protein>
    <submittedName>
        <fullName evidence="1">Uncharacterized protein</fullName>
    </submittedName>
</protein>
<evidence type="ECO:0000313" key="1">
    <source>
        <dbReference type="EMBL" id="EGO19382.1"/>
    </source>
</evidence>
<reference evidence="1" key="1">
    <citation type="submission" date="2011-04" db="EMBL/GenBank/DDBJ databases">
        <title>Evolution of plant cell wall degrading machinery underlies the functional diversity of forest fungi.</title>
        <authorList>
            <consortium name="US DOE Joint Genome Institute (JGI-PGF)"/>
            <person name="Eastwood D.C."/>
            <person name="Floudas D."/>
            <person name="Binder M."/>
            <person name="Majcherczyk A."/>
            <person name="Schneider P."/>
            <person name="Aerts A."/>
            <person name="Asiegbu F.O."/>
            <person name="Baker S.E."/>
            <person name="Barry K."/>
            <person name="Bendiksby M."/>
            <person name="Blumentritt M."/>
            <person name="Coutinho P.M."/>
            <person name="Cullen D."/>
            <person name="Cullen D."/>
            <person name="Gathman A."/>
            <person name="Goodell B."/>
            <person name="Henrissat B."/>
            <person name="Ihrmark K."/>
            <person name="Kauserud H."/>
            <person name="Kohler A."/>
            <person name="LaButti K."/>
            <person name="Lapidus A."/>
            <person name="Lavin J.L."/>
            <person name="Lee Y.-H."/>
            <person name="Lindquist E."/>
            <person name="Lilly W."/>
            <person name="Lucas S."/>
            <person name="Morin E."/>
            <person name="Murat C."/>
            <person name="Oguiza J.A."/>
            <person name="Park J."/>
            <person name="Pisabarro A.G."/>
            <person name="Riley R."/>
            <person name="Rosling A."/>
            <person name="Salamov A."/>
            <person name="Schmidt O."/>
            <person name="Schmutz J."/>
            <person name="Skrede I."/>
            <person name="Stenlid J."/>
            <person name="Wiebenga A."/>
            <person name="Xie X."/>
            <person name="Kues U."/>
            <person name="Hibbett D.S."/>
            <person name="Hoffmeister D."/>
            <person name="Hogberg N."/>
            <person name="Martin F."/>
            <person name="Grigoriev I.V."/>
            <person name="Watkinson S.C."/>
        </authorList>
    </citation>
    <scope>NUCLEOTIDE SEQUENCE</scope>
    <source>
        <strain evidence="1">S7.9</strain>
    </source>
</reference>
<dbReference type="RefSeq" id="XP_007324103.1">
    <property type="nucleotide sequence ID" value="XM_007324041.1"/>
</dbReference>
<dbReference type="GeneID" id="18812204"/>
<gene>
    <name evidence="1" type="ORF">SERLADRAFT_402906</name>
</gene>
<dbReference type="AlphaFoldDB" id="F8PCI4"/>
<proteinExistence type="predicted"/>
<dbReference type="Proteomes" id="UP000008064">
    <property type="component" value="Unassembled WGS sequence"/>
</dbReference>
<name>F8PCI4_SERL9</name>
<sequence>MTKRWLIHRVGAPMLCCVGRKKSTTGHRSPLESQAIGLAWEASVIVKFRQTGCWSNGVSKFI</sequence>
<dbReference type="HOGENOM" id="CLU_2905546_0_0_1"/>
<dbReference type="EMBL" id="GL945444">
    <property type="protein sequence ID" value="EGO19382.1"/>
    <property type="molecule type" value="Genomic_DNA"/>
</dbReference>
<dbReference type="KEGG" id="sla:SERLADRAFT_402906"/>
<organism>
    <name type="scientific">Serpula lacrymans var. lacrymans (strain S7.9)</name>
    <name type="common">Dry rot fungus</name>
    <dbReference type="NCBI Taxonomy" id="578457"/>
    <lineage>
        <taxon>Eukaryota</taxon>
        <taxon>Fungi</taxon>
        <taxon>Dikarya</taxon>
        <taxon>Basidiomycota</taxon>
        <taxon>Agaricomycotina</taxon>
        <taxon>Agaricomycetes</taxon>
        <taxon>Agaricomycetidae</taxon>
        <taxon>Boletales</taxon>
        <taxon>Coniophorineae</taxon>
        <taxon>Serpulaceae</taxon>
        <taxon>Serpula</taxon>
    </lineage>
</organism>
<accession>F8PCI4</accession>